<gene>
    <name evidence="3" type="ORF">EZS28_017765</name>
</gene>
<dbReference type="Proteomes" id="UP000324800">
    <property type="component" value="Unassembled WGS sequence"/>
</dbReference>
<feature type="compositionally biased region" description="Basic and acidic residues" evidence="1">
    <location>
        <begin position="252"/>
        <end position="261"/>
    </location>
</feature>
<dbReference type="CDD" id="cd17039">
    <property type="entry name" value="Ubl_ubiquitin_like"/>
    <property type="match status" value="1"/>
</dbReference>
<feature type="region of interest" description="Disordered" evidence="1">
    <location>
        <begin position="63"/>
        <end position="83"/>
    </location>
</feature>
<feature type="compositionally biased region" description="Acidic residues" evidence="1">
    <location>
        <begin position="235"/>
        <end position="251"/>
    </location>
</feature>
<feature type="compositionally biased region" description="Acidic residues" evidence="1">
    <location>
        <begin position="262"/>
        <end position="294"/>
    </location>
</feature>
<name>A0A5J4VVR7_9EUKA</name>
<sequence length="294" mass="34314">MNIYKRNEQIIIRQIKIFVNTPNNGQIALDVNEADTVESVKEMIQEIDGTKVEDFDIKFNGKSDNAVNEHKDDYSSQQESDNAVIEHKDDYSSQCESDNAVIEHKDDYSNQLESDNAINQHIDDFSNQLDPGMTVIAIGGSEVIFGKRINTDINYGKSIKQTSSYQGLIIYIGTDKRNHLAQYLHPLLFDKNMNNNKKRNINKSHFIPKFDVRNLDDVDDEDEINYRNKERKVEEEDDDDEEKYEENEDEDKQYYLEKVDNDQNDDEEDDEEEEDDDEEEDDGEVNLNEDEEVK</sequence>
<accession>A0A5J4VVR7</accession>
<evidence type="ECO:0000259" key="2">
    <source>
        <dbReference type="PROSITE" id="PS50053"/>
    </source>
</evidence>
<dbReference type="InterPro" id="IPR029071">
    <property type="entry name" value="Ubiquitin-like_domsf"/>
</dbReference>
<organism evidence="3 4">
    <name type="scientific">Streblomastix strix</name>
    <dbReference type="NCBI Taxonomy" id="222440"/>
    <lineage>
        <taxon>Eukaryota</taxon>
        <taxon>Metamonada</taxon>
        <taxon>Preaxostyla</taxon>
        <taxon>Oxymonadida</taxon>
        <taxon>Streblomastigidae</taxon>
        <taxon>Streblomastix</taxon>
    </lineage>
</organism>
<proteinExistence type="predicted"/>
<feature type="domain" description="Ubiquitin-like" evidence="2">
    <location>
        <begin position="15"/>
        <end position="62"/>
    </location>
</feature>
<dbReference type="OrthoDB" id="428577at2759"/>
<evidence type="ECO:0000313" key="3">
    <source>
        <dbReference type="EMBL" id="KAA6386707.1"/>
    </source>
</evidence>
<dbReference type="SUPFAM" id="SSF54236">
    <property type="entry name" value="Ubiquitin-like"/>
    <property type="match status" value="1"/>
</dbReference>
<evidence type="ECO:0000256" key="1">
    <source>
        <dbReference type="SAM" id="MobiDB-lite"/>
    </source>
</evidence>
<feature type="non-terminal residue" evidence="3">
    <location>
        <position position="294"/>
    </location>
</feature>
<reference evidence="3 4" key="1">
    <citation type="submission" date="2019-03" db="EMBL/GenBank/DDBJ databases">
        <title>Single cell metagenomics reveals metabolic interactions within the superorganism composed of flagellate Streblomastix strix and complex community of Bacteroidetes bacteria on its surface.</title>
        <authorList>
            <person name="Treitli S.C."/>
            <person name="Kolisko M."/>
            <person name="Husnik F."/>
            <person name="Keeling P."/>
            <person name="Hampl V."/>
        </authorList>
    </citation>
    <scope>NUCLEOTIDE SEQUENCE [LARGE SCALE GENOMIC DNA]</scope>
    <source>
        <strain evidence="3">ST1C</strain>
    </source>
</reference>
<dbReference type="PROSITE" id="PS50053">
    <property type="entry name" value="UBIQUITIN_2"/>
    <property type="match status" value="1"/>
</dbReference>
<feature type="compositionally biased region" description="Basic and acidic residues" evidence="1">
    <location>
        <begin position="63"/>
        <end position="74"/>
    </location>
</feature>
<evidence type="ECO:0000313" key="4">
    <source>
        <dbReference type="Proteomes" id="UP000324800"/>
    </source>
</evidence>
<comment type="caution">
    <text evidence="3">The sequence shown here is derived from an EMBL/GenBank/DDBJ whole genome shotgun (WGS) entry which is preliminary data.</text>
</comment>
<dbReference type="InterPro" id="IPR000626">
    <property type="entry name" value="Ubiquitin-like_dom"/>
</dbReference>
<feature type="region of interest" description="Disordered" evidence="1">
    <location>
        <begin position="228"/>
        <end position="294"/>
    </location>
</feature>
<protein>
    <recommendedName>
        <fullName evidence="2">Ubiquitin-like domain-containing protein</fullName>
    </recommendedName>
</protein>
<dbReference type="Gene3D" id="3.10.20.90">
    <property type="entry name" value="Phosphatidylinositol 3-kinase Catalytic Subunit, Chain A, domain 1"/>
    <property type="match status" value="1"/>
</dbReference>
<dbReference type="AlphaFoldDB" id="A0A5J4VVR7"/>
<dbReference type="EMBL" id="SNRW01004684">
    <property type="protein sequence ID" value="KAA6386707.1"/>
    <property type="molecule type" value="Genomic_DNA"/>
</dbReference>